<comment type="caution">
    <text evidence="5">The sequence shown here is derived from an EMBL/GenBank/DDBJ whole genome shotgun (WGS) entry which is preliminary data.</text>
</comment>
<gene>
    <name evidence="5" type="ORF">GCM10023320_51120</name>
</gene>
<dbReference type="Proteomes" id="UP001500804">
    <property type="component" value="Unassembled WGS sequence"/>
</dbReference>
<evidence type="ECO:0008006" key="7">
    <source>
        <dbReference type="Google" id="ProtNLM"/>
    </source>
</evidence>
<feature type="compositionally biased region" description="Basic and acidic residues" evidence="3">
    <location>
        <begin position="111"/>
        <end position="124"/>
    </location>
</feature>
<protein>
    <recommendedName>
        <fullName evidence="7">Mce-associated membrane protein</fullName>
    </recommendedName>
</protein>
<dbReference type="PANTHER" id="PTHR37042">
    <property type="entry name" value="OUTER MEMBRANE PROTEIN RV1973"/>
    <property type="match status" value="1"/>
</dbReference>
<dbReference type="SUPFAM" id="SSF54427">
    <property type="entry name" value="NTF2-like"/>
    <property type="match status" value="1"/>
</dbReference>
<dbReference type="EMBL" id="BAABJO010000021">
    <property type="protein sequence ID" value="GAA5129911.1"/>
    <property type="molecule type" value="Genomic_DNA"/>
</dbReference>
<evidence type="ECO:0000313" key="6">
    <source>
        <dbReference type="Proteomes" id="UP001500804"/>
    </source>
</evidence>
<evidence type="ECO:0000256" key="3">
    <source>
        <dbReference type="SAM" id="MobiDB-lite"/>
    </source>
</evidence>
<sequence>MPPRPRSPRPRPTPSRRPRVAGMAPTVPRPSEHAEEAAETRAATPAPEHPAEAPPAGKGKPKRPRPKADPGVDGTERLPVVDDEKPAKPAGRARKKPARSTVEPADPEVDGTERLPVVDDEKPVEPASTRKKRAPRRAEAATEAADDGVDNDTGAAPEAGRGARMVALVRRRAVPLLAVAAVLLAGVAVFAGIQDARLRGTPAAQNTALVDVGTTAEVAGQLSDAVETVYSFDFTRLDENENAARNVITPEFAAEFDRLFGEVRARAPEQQAVVSATVTHTAVKEITGDRAVVVAFVDQQATRAAPDAQSQQLAAAGRLTVTGERVDGRWKIAAVTPL</sequence>
<feature type="transmembrane region" description="Helical" evidence="4">
    <location>
        <begin position="173"/>
        <end position="193"/>
    </location>
</feature>
<evidence type="ECO:0000256" key="4">
    <source>
        <dbReference type="SAM" id="Phobius"/>
    </source>
</evidence>
<keyword evidence="6" id="KW-1185">Reference proteome</keyword>
<name>A0ABP9NVW1_9PSEU</name>
<keyword evidence="4" id="KW-0812">Transmembrane</keyword>
<dbReference type="InterPro" id="IPR032710">
    <property type="entry name" value="NTF2-like_dom_sf"/>
</dbReference>
<feature type="region of interest" description="Disordered" evidence="3">
    <location>
        <begin position="1"/>
        <end position="158"/>
    </location>
</feature>
<reference evidence="6" key="1">
    <citation type="journal article" date="2019" name="Int. J. Syst. Evol. Microbiol.">
        <title>The Global Catalogue of Microorganisms (GCM) 10K type strain sequencing project: providing services to taxonomists for standard genome sequencing and annotation.</title>
        <authorList>
            <consortium name="The Broad Institute Genomics Platform"/>
            <consortium name="The Broad Institute Genome Sequencing Center for Infectious Disease"/>
            <person name="Wu L."/>
            <person name="Ma J."/>
        </authorList>
    </citation>
    <scope>NUCLEOTIDE SEQUENCE [LARGE SCALE GENOMIC DNA]</scope>
    <source>
        <strain evidence="6">JCM 18302</strain>
    </source>
</reference>
<keyword evidence="4" id="KW-1133">Transmembrane helix</keyword>
<feature type="compositionally biased region" description="Basic residues" evidence="3">
    <location>
        <begin position="1"/>
        <end position="19"/>
    </location>
</feature>
<feature type="compositionally biased region" description="Basic and acidic residues" evidence="3">
    <location>
        <begin position="66"/>
        <end position="87"/>
    </location>
</feature>
<comment type="subcellular location">
    <subcellularLocation>
        <location evidence="1">Membrane</location>
    </subcellularLocation>
</comment>
<organism evidence="5 6">
    <name type="scientific">Pseudonocardia adelaidensis</name>
    <dbReference type="NCBI Taxonomy" id="648754"/>
    <lineage>
        <taxon>Bacteria</taxon>
        <taxon>Bacillati</taxon>
        <taxon>Actinomycetota</taxon>
        <taxon>Actinomycetes</taxon>
        <taxon>Pseudonocardiales</taxon>
        <taxon>Pseudonocardiaceae</taxon>
        <taxon>Pseudonocardia</taxon>
    </lineage>
</organism>
<keyword evidence="2 4" id="KW-0472">Membrane</keyword>
<evidence type="ECO:0000256" key="1">
    <source>
        <dbReference type="ARBA" id="ARBA00004370"/>
    </source>
</evidence>
<proteinExistence type="predicted"/>
<dbReference type="PANTHER" id="PTHR37042:SF4">
    <property type="entry name" value="OUTER MEMBRANE PROTEIN RV1973"/>
    <property type="match status" value="1"/>
</dbReference>
<feature type="compositionally biased region" description="Basic and acidic residues" evidence="3">
    <location>
        <begin position="30"/>
        <end position="39"/>
    </location>
</feature>
<evidence type="ECO:0000256" key="2">
    <source>
        <dbReference type="ARBA" id="ARBA00023136"/>
    </source>
</evidence>
<accession>A0ABP9NVW1</accession>
<dbReference type="Gene3D" id="3.10.450.50">
    <property type="match status" value="1"/>
</dbReference>
<evidence type="ECO:0000313" key="5">
    <source>
        <dbReference type="EMBL" id="GAA5129911.1"/>
    </source>
</evidence>